<evidence type="ECO:0000256" key="9">
    <source>
        <dbReference type="ARBA" id="ARBA00023328"/>
    </source>
</evidence>
<keyword evidence="8" id="KW-0131">Cell cycle</keyword>
<keyword evidence="4" id="KW-0132">Cell division</keyword>
<sequence>MEATNPPPFGAKQSHLRRAFKRCTRSLLESCSKQEFDRAFPTFTDSERQNLYQVFLKYVSSLHEIIEVEFDNICQESQVRRILDTVEEMVEEHTLGCLSGDRTSTSELKQGELVAKKNEIHYLKNMLEKIEEHNHLQRDRINFLKATGEASSILDVTQNEIDKNRAAENCKYHAARNRKYQKGSFSGGN</sequence>
<accession>A0AAV7EZY2</accession>
<dbReference type="Proteomes" id="UP000825729">
    <property type="component" value="Unassembled WGS sequence"/>
</dbReference>
<evidence type="ECO:0000313" key="10">
    <source>
        <dbReference type="EMBL" id="KAG9454373.1"/>
    </source>
</evidence>
<keyword evidence="9" id="KW-0137">Centromere</keyword>
<evidence type="ECO:0000256" key="1">
    <source>
        <dbReference type="ARBA" id="ARBA00004123"/>
    </source>
</evidence>
<evidence type="ECO:0000256" key="7">
    <source>
        <dbReference type="ARBA" id="ARBA00023242"/>
    </source>
</evidence>
<name>A0AAV7EZY2_ARIFI</name>
<comment type="subcellular location">
    <subcellularLocation>
        <location evidence="2">Chromosome</location>
        <location evidence="2">Centromere</location>
        <location evidence="2">Kinetochore</location>
    </subcellularLocation>
    <subcellularLocation>
        <location evidence="1">Nucleus</location>
    </subcellularLocation>
</comment>
<dbReference type="GO" id="GO:0007059">
    <property type="term" value="P:chromosome segregation"/>
    <property type="evidence" value="ECO:0007669"/>
    <property type="project" value="TreeGrafter"/>
</dbReference>
<dbReference type="EMBL" id="JAINDJ010000003">
    <property type="protein sequence ID" value="KAG9454373.1"/>
    <property type="molecule type" value="Genomic_DNA"/>
</dbReference>
<keyword evidence="7" id="KW-0539">Nucleus</keyword>
<dbReference type="PANTHER" id="PTHR15459:SF3">
    <property type="entry name" value="POLYAMINE-MODULATED FACTOR 1"/>
    <property type="match status" value="1"/>
</dbReference>
<dbReference type="AlphaFoldDB" id="A0AAV7EZY2"/>
<evidence type="ECO:0000256" key="5">
    <source>
        <dbReference type="ARBA" id="ARBA00022776"/>
    </source>
</evidence>
<proteinExistence type="predicted"/>
<evidence type="ECO:0000256" key="3">
    <source>
        <dbReference type="ARBA" id="ARBA00022454"/>
    </source>
</evidence>
<organism evidence="10 11">
    <name type="scientific">Aristolochia fimbriata</name>
    <name type="common">White veined hardy Dutchman's pipe vine</name>
    <dbReference type="NCBI Taxonomy" id="158543"/>
    <lineage>
        <taxon>Eukaryota</taxon>
        <taxon>Viridiplantae</taxon>
        <taxon>Streptophyta</taxon>
        <taxon>Embryophyta</taxon>
        <taxon>Tracheophyta</taxon>
        <taxon>Spermatophyta</taxon>
        <taxon>Magnoliopsida</taxon>
        <taxon>Magnoliidae</taxon>
        <taxon>Piperales</taxon>
        <taxon>Aristolochiaceae</taxon>
        <taxon>Aristolochia</taxon>
    </lineage>
</organism>
<dbReference type="GO" id="GO:0005634">
    <property type="term" value="C:nucleus"/>
    <property type="evidence" value="ECO:0007669"/>
    <property type="project" value="UniProtKB-SubCell"/>
</dbReference>
<keyword evidence="6" id="KW-0995">Kinetochore</keyword>
<dbReference type="Pfam" id="PF03980">
    <property type="entry name" value="Nnf1"/>
    <property type="match status" value="1"/>
</dbReference>
<keyword evidence="3" id="KW-0158">Chromosome</keyword>
<dbReference type="InterPro" id="IPR007128">
    <property type="entry name" value="PMF1/Nnf1"/>
</dbReference>
<evidence type="ECO:0000256" key="4">
    <source>
        <dbReference type="ARBA" id="ARBA00022618"/>
    </source>
</evidence>
<evidence type="ECO:0000256" key="2">
    <source>
        <dbReference type="ARBA" id="ARBA00004629"/>
    </source>
</evidence>
<evidence type="ECO:0000256" key="8">
    <source>
        <dbReference type="ARBA" id="ARBA00023306"/>
    </source>
</evidence>
<comment type="caution">
    <text evidence="10">The sequence shown here is derived from an EMBL/GenBank/DDBJ whole genome shotgun (WGS) entry which is preliminary data.</text>
</comment>
<evidence type="ECO:0000313" key="11">
    <source>
        <dbReference type="Proteomes" id="UP000825729"/>
    </source>
</evidence>
<evidence type="ECO:0000256" key="6">
    <source>
        <dbReference type="ARBA" id="ARBA00022838"/>
    </source>
</evidence>
<keyword evidence="11" id="KW-1185">Reference proteome</keyword>
<keyword evidence="5" id="KW-0498">Mitosis</keyword>
<dbReference type="PANTHER" id="PTHR15459">
    <property type="entry name" value="POLYAMINE-MODULATED FACTOR 1"/>
    <property type="match status" value="1"/>
</dbReference>
<gene>
    <name evidence="10" type="ORF">H6P81_007277</name>
</gene>
<dbReference type="GO" id="GO:0051301">
    <property type="term" value="P:cell division"/>
    <property type="evidence" value="ECO:0007669"/>
    <property type="project" value="UniProtKB-KW"/>
</dbReference>
<dbReference type="GO" id="GO:0000444">
    <property type="term" value="C:MIS12/MIND type complex"/>
    <property type="evidence" value="ECO:0007669"/>
    <property type="project" value="InterPro"/>
</dbReference>
<protein>
    <submittedName>
        <fullName evidence="10">Uncharacterized protein</fullName>
    </submittedName>
</protein>
<reference evidence="10 11" key="1">
    <citation type="submission" date="2021-07" db="EMBL/GenBank/DDBJ databases">
        <title>The Aristolochia fimbriata genome: insights into angiosperm evolution, floral development and chemical biosynthesis.</title>
        <authorList>
            <person name="Jiao Y."/>
        </authorList>
    </citation>
    <scope>NUCLEOTIDE SEQUENCE [LARGE SCALE GENOMIC DNA]</scope>
    <source>
        <strain evidence="10">IBCAS-2021</strain>
        <tissue evidence="10">Leaf</tissue>
    </source>
</reference>